<keyword evidence="2" id="KW-1185">Reference proteome</keyword>
<accession>A0A2J6R786</accession>
<sequence>MEGKTPKAGLRAWTAVHTDIHHLCIIKDDNTLVPLTVFPWSRELQLRSQFARAHRALQRSSRVLRPCVIMGATFSAQILPRKVELDAALGELPRLVFRSSRGLPFQSKSLEEEALFKSQKSELVFFCGQELQADHILPQCIVALGSQHLRLERPLQRLELKLMWQESVKTL</sequence>
<evidence type="ECO:0000313" key="2">
    <source>
        <dbReference type="Proteomes" id="UP000235786"/>
    </source>
</evidence>
<proteinExistence type="predicted"/>
<reference evidence="1 2" key="1">
    <citation type="submission" date="2016-04" db="EMBL/GenBank/DDBJ databases">
        <title>A degradative enzymes factory behind the ericoid mycorrhizal symbiosis.</title>
        <authorList>
            <consortium name="DOE Joint Genome Institute"/>
            <person name="Martino E."/>
            <person name="Morin E."/>
            <person name="Grelet G."/>
            <person name="Kuo A."/>
            <person name="Kohler A."/>
            <person name="Daghino S."/>
            <person name="Barry K."/>
            <person name="Choi C."/>
            <person name="Cichocki N."/>
            <person name="Clum A."/>
            <person name="Copeland A."/>
            <person name="Hainaut M."/>
            <person name="Haridas S."/>
            <person name="Labutti K."/>
            <person name="Lindquist E."/>
            <person name="Lipzen A."/>
            <person name="Khouja H.-R."/>
            <person name="Murat C."/>
            <person name="Ohm R."/>
            <person name="Olson A."/>
            <person name="Spatafora J."/>
            <person name="Veneault-Fourrey C."/>
            <person name="Henrissat B."/>
            <person name="Grigoriev I."/>
            <person name="Martin F."/>
            <person name="Perotto S."/>
        </authorList>
    </citation>
    <scope>NUCLEOTIDE SEQUENCE [LARGE SCALE GENOMIC DNA]</scope>
    <source>
        <strain evidence="1 2">F</strain>
    </source>
</reference>
<dbReference type="Proteomes" id="UP000235786">
    <property type="component" value="Unassembled WGS sequence"/>
</dbReference>
<name>A0A2J6R786_HYAVF</name>
<dbReference type="AlphaFoldDB" id="A0A2J6R786"/>
<organism evidence="1 2">
    <name type="scientific">Hyaloscypha variabilis (strain UAMH 11265 / GT02V1 / F)</name>
    <name type="common">Meliniomyces variabilis</name>
    <dbReference type="NCBI Taxonomy" id="1149755"/>
    <lineage>
        <taxon>Eukaryota</taxon>
        <taxon>Fungi</taxon>
        <taxon>Dikarya</taxon>
        <taxon>Ascomycota</taxon>
        <taxon>Pezizomycotina</taxon>
        <taxon>Leotiomycetes</taxon>
        <taxon>Helotiales</taxon>
        <taxon>Hyaloscyphaceae</taxon>
        <taxon>Hyaloscypha</taxon>
        <taxon>Hyaloscypha variabilis</taxon>
    </lineage>
</organism>
<protein>
    <submittedName>
        <fullName evidence="1">Uncharacterized protein</fullName>
    </submittedName>
</protein>
<evidence type="ECO:0000313" key="1">
    <source>
        <dbReference type="EMBL" id="PMD34370.1"/>
    </source>
</evidence>
<dbReference type="EMBL" id="KZ613954">
    <property type="protein sequence ID" value="PMD34370.1"/>
    <property type="molecule type" value="Genomic_DNA"/>
</dbReference>
<gene>
    <name evidence="1" type="ORF">L207DRAFT_588964</name>
</gene>